<dbReference type="EMBL" id="VSSQ01011070">
    <property type="protein sequence ID" value="MPM45923.1"/>
    <property type="molecule type" value="Genomic_DNA"/>
</dbReference>
<reference evidence="2" key="1">
    <citation type="submission" date="2019-08" db="EMBL/GenBank/DDBJ databases">
        <authorList>
            <person name="Kucharzyk K."/>
            <person name="Murdoch R.W."/>
            <person name="Higgins S."/>
            <person name="Loffler F."/>
        </authorList>
    </citation>
    <scope>NUCLEOTIDE SEQUENCE</scope>
</reference>
<dbReference type="AlphaFoldDB" id="A0A645A511"/>
<dbReference type="Pfam" id="PF01841">
    <property type="entry name" value="Transglut_core"/>
    <property type="match status" value="1"/>
</dbReference>
<gene>
    <name evidence="2" type="ORF">SDC9_92615</name>
</gene>
<dbReference type="Gene3D" id="3.10.620.30">
    <property type="match status" value="1"/>
</dbReference>
<dbReference type="SUPFAM" id="SSF54001">
    <property type="entry name" value="Cysteine proteinases"/>
    <property type="match status" value="1"/>
</dbReference>
<comment type="caution">
    <text evidence="2">The sequence shown here is derived from an EMBL/GenBank/DDBJ whole genome shotgun (WGS) entry which is preliminary data.</text>
</comment>
<dbReference type="InterPro" id="IPR002931">
    <property type="entry name" value="Transglutaminase-like"/>
</dbReference>
<evidence type="ECO:0000259" key="1">
    <source>
        <dbReference type="Pfam" id="PF01841"/>
    </source>
</evidence>
<accession>A0A645A511</accession>
<organism evidence="2">
    <name type="scientific">bioreactor metagenome</name>
    <dbReference type="NCBI Taxonomy" id="1076179"/>
    <lineage>
        <taxon>unclassified sequences</taxon>
        <taxon>metagenomes</taxon>
        <taxon>ecological metagenomes</taxon>
    </lineage>
</organism>
<sequence length="309" mass="35751">MASISDNFFILRKNSKMRRKFLTILTGTVILSSCSSFYQVVNISPSTSLKQISYSAETPDTLYRFIYSDTSSNDYLRELRNTYKLDILTKGQEKEFDKILSILDWSSKQWEHNGQNSPTKQDALTILKEAGEGRQFRCVEYGIVATSALKSIGIPARTLGLKTRDVEKVMRGAGHVVTEVYSKEYDKWIFIDPQFNIVPILNGSPLNGVEFQKEIYNKNVNLKLINKQGELNQADSQNYIKWIGKYLFYFDVLFDQSTLNSDNFKSINGMTKLTLVPVGYKEPRIFQRRSKIDYSYYTNSLNDFYKRPY</sequence>
<proteinExistence type="predicted"/>
<feature type="domain" description="Transglutaminase-like" evidence="1">
    <location>
        <begin position="88"/>
        <end position="193"/>
    </location>
</feature>
<dbReference type="InterPro" id="IPR038765">
    <property type="entry name" value="Papain-like_cys_pep_sf"/>
</dbReference>
<name>A0A645A511_9ZZZZ</name>
<evidence type="ECO:0000313" key="2">
    <source>
        <dbReference type="EMBL" id="MPM45923.1"/>
    </source>
</evidence>
<protein>
    <recommendedName>
        <fullName evidence="1">Transglutaminase-like domain-containing protein</fullName>
    </recommendedName>
</protein>